<evidence type="ECO:0000313" key="1">
    <source>
        <dbReference type="EMBL" id="GHJ29674.1"/>
    </source>
</evidence>
<dbReference type="EMBL" id="BNEK01000003">
    <property type="protein sequence ID" value="GHJ29674.1"/>
    <property type="molecule type" value="Genomic_DNA"/>
</dbReference>
<dbReference type="RefSeq" id="WP_236257673.1">
    <property type="nucleotide sequence ID" value="NZ_BNEK01000003.1"/>
</dbReference>
<evidence type="ECO:0000313" key="2">
    <source>
        <dbReference type="Proteomes" id="UP001054854"/>
    </source>
</evidence>
<keyword evidence="2" id="KW-1185">Reference proteome</keyword>
<comment type="caution">
    <text evidence="1">The sequence shown here is derived from an EMBL/GenBank/DDBJ whole genome shotgun (WGS) entry which is preliminary data.</text>
</comment>
<name>A0ABQ3U245_STRHY</name>
<sequence length="80" mass="8282">MTPRSSRAATSPGRLGAVFPRARAHTLLAWDFTHVDTVCLGSPHVCSVMEIKTRRVHGVGVTARPTGAWSAATGPGASGS</sequence>
<organism evidence="1 2">
    <name type="scientific">Streptomyces hygroscopicus</name>
    <dbReference type="NCBI Taxonomy" id="1912"/>
    <lineage>
        <taxon>Bacteria</taxon>
        <taxon>Bacillati</taxon>
        <taxon>Actinomycetota</taxon>
        <taxon>Actinomycetes</taxon>
        <taxon>Kitasatosporales</taxon>
        <taxon>Streptomycetaceae</taxon>
        <taxon>Streptomyces</taxon>
        <taxon>Streptomyces violaceusniger group</taxon>
    </lineage>
</organism>
<reference evidence="1" key="1">
    <citation type="submission" date="2024-05" db="EMBL/GenBank/DDBJ databases">
        <title>Whole genome shotgun sequence of Streptomyces hygroscopicus NBRC 113678.</title>
        <authorList>
            <person name="Komaki H."/>
            <person name="Tamura T."/>
        </authorList>
    </citation>
    <scope>NUCLEOTIDE SEQUENCE</scope>
    <source>
        <strain evidence="1">N11-34</strain>
    </source>
</reference>
<proteinExistence type="predicted"/>
<gene>
    <name evidence="1" type="ORF">TPA0910_41070</name>
</gene>
<dbReference type="Proteomes" id="UP001054854">
    <property type="component" value="Unassembled WGS sequence"/>
</dbReference>
<accession>A0ABQ3U245</accession>
<protein>
    <submittedName>
        <fullName evidence="1">Uncharacterized protein</fullName>
    </submittedName>
</protein>